<feature type="transmembrane region" description="Helical" evidence="1">
    <location>
        <begin position="6"/>
        <end position="26"/>
    </location>
</feature>
<dbReference type="OrthoDB" id="3231851at2"/>
<evidence type="ECO:0000313" key="3">
    <source>
        <dbReference type="Proteomes" id="UP000051223"/>
    </source>
</evidence>
<dbReference type="Proteomes" id="UP000051223">
    <property type="component" value="Unassembled WGS sequence"/>
</dbReference>
<reference evidence="2 3" key="1">
    <citation type="journal article" date="2015" name="Genome Announc.">
        <title>Expanding the biotechnology potential of lactobacilli through comparative genomics of 213 strains and associated genera.</title>
        <authorList>
            <person name="Sun Z."/>
            <person name="Harris H.M."/>
            <person name="McCann A."/>
            <person name="Guo C."/>
            <person name="Argimon S."/>
            <person name="Zhang W."/>
            <person name="Yang X."/>
            <person name="Jeffery I.B."/>
            <person name="Cooney J.C."/>
            <person name="Kagawa T.F."/>
            <person name="Liu W."/>
            <person name="Song Y."/>
            <person name="Salvetti E."/>
            <person name="Wrobel A."/>
            <person name="Rasinkangas P."/>
            <person name="Parkhill J."/>
            <person name="Rea M.C."/>
            <person name="O'Sullivan O."/>
            <person name="Ritari J."/>
            <person name="Douillard F.P."/>
            <person name="Paul Ross R."/>
            <person name="Yang R."/>
            <person name="Briner A.E."/>
            <person name="Felis G.E."/>
            <person name="de Vos W.M."/>
            <person name="Barrangou R."/>
            <person name="Klaenhammer T.R."/>
            <person name="Caufield P.W."/>
            <person name="Cui Y."/>
            <person name="Zhang H."/>
            <person name="O'Toole P.W."/>
        </authorList>
    </citation>
    <scope>NUCLEOTIDE SEQUENCE [LARGE SCALE GENOMIC DNA]</scope>
    <source>
        <strain evidence="2 3">DSM 5661</strain>
    </source>
</reference>
<name>A0A0R1YDM9_9LACO</name>
<evidence type="ECO:0000256" key="1">
    <source>
        <dbReference type="SAM" id="Phobius"/>
    </source>
</evidence>
<comment type="caution">
    <text evidence="2">The sequence shown here is derived from an EMBL/GenBank/DDBJ whole genome shotgun (WGS) entry which is preliminary data.</text>
</comment>
<sequence>MHLAFSFLEAIGAWLLFIFPLYQAMLELDEQVEKVKNKEKNAIKKIKTIPKVAPLYWIWPPLKIKLEKKRMLKILSLYDISNDQLEIFSRLVDKATAWFYVALGALLVAIANTHEVFVELYPSLSLEIFWIIIIVITILGIMLDRYRMSDYRIKKFIYELKDTFNQTKKK</sequence>
<dbReference type="AlphaFoldDB" id="A0A0R1YDM9"/>
<dbReference type="eggNOG" id="ENOG5032NCJ">
    <property type="taxonomic scope" value="Bacteria"/>
</dbReference>
<keyword evidence="3" id="KW-1185">Reference proteome</keyword>
<evidence type="ECO:0000313" key="2">
    <source>
        <dbReference type="EMBL" id="KRM40477.1"/>
    </source>
</evidence>
<keyword evidence="1" id="KW-1133">Transmembrane helix</keyword>
<proteinExistence type="predicted"/>
<keyword evidence="1" id="KW-0472">Membrane</keyword>
<dbReference type="EMBL" id="AZGI01000016">
    <property type="protein sequence ID" value="KRM40477.1"/>
    <property type="molecule type" value="Genomic_DNA"/>
</dbReference>
<organism evidence="2 3">
    <name type="scientific">Lactobacillus hamsteri DSM 5661 = JCM 6256</name>
    <dbReference type="NCBI Taxonomy" id="1423754"/>
    <lineage>
        <taxon>Bacteria</taxon>
        <taxon>Bacillati</taxon>
        <taxon>Bacillota</taxon>
        <taxon>Bacilli</taxon>
        <taxon>Lactobacillales</taxon>
        <taxon>Lactobacillaceae</taxon>
        <taxon>Lactobacillus</taxon>
    </lineage>
</organism>
<dbReference type="PATRIC" id="fig|1423754.3.peg.639"/>
<protein>
    <submittedName>
        <fullName evidence="2">Uncharacterized protein</fullName>
    </submittedName>
</protein>
<keyword evidence="1" id="KW-0812">Transmembrane</keyword>
<feature type="transmembrane region" description="Helical" evidence="1">
    <location>
        <begin position="120"/>
        <end position="143"/>
    </location>
</feature>
<accession>A0A0R1YDM9</accession>
<gene>
    <name evidence="2" type="ORF">FC39_GL000619</name>
</gene>
<feature type="transmembrane region" description="Helical" evidence="1">
    <location>
        <begin position="97"/>
        <end position="114"/>
    </location>
</feature>
<dbReference type="RefSeq" id="WP_025080726.1">
    <property type="nucleotide sequence ID" value="NZ_AZGI01000016.1"/>
</dbReference>